<name>A0A7W9Q695_9ACTN</name>
<keyword evidence="2" id="KW-1185">Reference proteome</keyword>
<evidence type="ECO:0000313" key="1">
    <source>
        <dbReference type="EMBL" id="MBB5933322.1"/>
    </source>
</evidence>
<dbReference type="AlphaFoldDB" id="A0A7W9Q695"/>
<comment type="caution">
    <text evidence="1">The sequence shown here is derived from an EMBL/GenBank/DDBJ whole genome shotgun (WGS) entry which is preliminary data.</text>
</comment>
<protein>
    <submittedName>
        <fullName evidence="1">Uncharacterized protein</fullName>
    </submittedName>
</protein>
<dbReference type="Proteomes" id="UP000588098">
    <property type="component" value="Unassembled WGS sequence"/>
</dbReference>
<sequence>MNLPWSPPASTDALPLPAGHVWDAVRTNVAVARCAFAFLDHEHPTSATIIDAFGGSAYWLVPKGPATRQPGLPWDRMSHHVTLITGERGAHYVAVPPAHHRTSPGIYWRIPHTWTGHYLTDPYTLATFLEPAALHIHGTQALETQALGTQALTKGPTT</sequence>
<accession>A0A7W9Q695</accession>
<reference evidence="1 2" key="1">
    <citation type="submission" date="2020-08" db="EMBL/GenBank/DDBJ databases">
        <title>Genomic Encyclopedia of Type Strains, Phase III (KMG-III): the genomes of soil and plant-associated and newly described type strains.</title>
        <authorList>
            <person name="Whitman W."/>
        </authorList>
    </citation>
    <scope>NUCLEOTIDE SEQUENCE [LARGE SCALE GENOMIC DNA]</scope>
    <source>
        <strain evidence="1 2">CECT 8305</strain>
    </source>
</reference>
<proteinExistence type="predicted"/>
<gene>
    <name evidence="1" type="ORF">FHS42_000340</name>
</gene>
<dbReference type="EMBL" id="JACHJL010000001">
    <property type="protein sequence ID" value="MBB5933322.1"/>
    <property type="molecule type" value="Genomic_DNA"/>
</dbReference>
<evidence type="ECO:0000313" key="2">
    <source>
        <dbReference type="Proteomes" id="UP000588098"/>
    </source>
</evidence>
<dbReference type="RefSeq" id="WP_184568654.1">
    <property type="nucleotide sequence ID" value="NZ_JACHJL010000001.1"/>
</dbReference>
<organism evidence="1 2">
    <name type="scientific">Streptomyces zagrosensis</name>
    <dbReference type="NCBI Taxonomy" id="1042984"/>
    <lineage>
        <taxon>Bacteria</taxon>
        <taxon>Bacillati</taxon>
        <taxon>Actinomycetota</taxon>
        <taxon>Actinomycetes</taxon>
        <taxon>Kitasatosporales</taxon>
        <taxon>Streptomycetaceae</taxon>
        <taxon>Streptomyces</taxon>
    </lineage>
</organism>